<evidence type="ECO:0000313" key="1">
    <source>
        <dbReference type="EMBL" id="CAG6529253.1"/>
    </source>
</evidence>
<dbReference type="EMBL" id="HBUE01199884">
    <property type="protein sequence ID" value="CAG6529253.1"/>
    <property type="molecule type" value="Transcribed_RNA"/>
</dbReference>
<dbReference type="EMBL" id="HBUE01306043">
    <property type="protein sequence ID" value="CAG6581039.1"/>
    <property type="molecule type" value="Transcribed_RNA"/>
</dbReference>
<proteinExistence type="predicted"/>
<dbReference type="EMBL" id="HBUE01306041">
    <property type="protein sequence ID" value="CAG6581034.1"/>
    <property type="molecule type" value="Transcribed_RNA"/>
</dbReference>
<accession>A0A8D8MI53</accession>
<organism evidence="1">
    <name type="scientific">Culex pipiens</name>
    <name type="common">House mosquito</name>
    <dbReference type="NCBI Taxonomy" id="7175"/>
    <lineage>
        <taxon>Eukaryota</taxon>
        <taxon>Metazoa</taxon>
        <taxon>Ecdysozoa</taxon>
        <taxon>Arthropoda</taxon>
        <taxon>Hexapoda</taxon>
        <taxon>Insecta</taxon>
        <taxon>Pterygota</taxon>
        <taxon>Neoptera</taxon>
        <taxon>Endopterygota</taxon>
        <taxon>Diptera</taxon>
        <taxon>Nematocera</taxon>
        <taxon>Culicoidea</taxon>
        <taxon>Culicidae</taxon>
        <taxon>Culicinae</taxon>
        <taxon>Culicini</taxon>
        <taxon>Culex</taxon>
        <taxon>Culex</taxon>
    </lineage>
</organism>
<dbReference type="AlphaFoldDB" id="A0A8D8MI53"/>
<protein>
    <submittedName>
        <fullName evidence="1">(northern house mosquito) hypothetical protein</fullName>
    </submittedName>
</protein>
<name>A0A8D8MI53_CULPI</name>
<sequence length="111" mass="12583">MVRWGREVVVEGCLEEAEEEVEVAPADLAVEVGARGPTRTIWRPGRGPRQGITTITTERGRFRVRTGSGGTSPRRRRMCRICIARSRKRTRRRTTAWCRTRTAWLVSSATS</sequence>
<dbReference type="EMBL" id="HBUE01199882">
    <property type="protein sequence ID" value="CAG6529248.1"/>
    <property type="molecule type" value="Transcribed_RNA"/>
</dbReference>
<reference evidence="1" key="1">
    <citation type="submission" date="2021-05" db="EMBL/GenBank/DDBJ databases">
        <authorList>
            <person name="Alioto T."/>
            <person name="Alioto T."/>
            <person name="Gomez Garrido J."/>
        </authorList>
    </citation>
    <scope>NUCLEOTIDE SEQUENCE</scope>
</reference>